<name>A0ABP6S9C9_9ACTN</name>
<dbReference type="Gene3D" id="3.60.40.10">
    <property type="entry name" value="PPM-type phosphatase domain"/>
    <property type="match status" value="1"/>
</dbReference>
<dbReference type="SMART" id="SM00331">
    <property type="entry name" value="PP2C_SIG"/>
    <property type="match status" value="1"/>
</dbReference>
<dbReference type="InterPro" id="IPR029016">
    <property type="entry name" value="GAF-like_dom_sf"/>
</dbReference>
<keyword evidence="5" id="KW-1185">Reference proteome</keyword>
<evidence type="ECO:0000256" key="2">
    <source>
        <dbReference type="SAM" id="MobiDB-lite"/>
    </source>
</evidence>
<dbReference type="EMBL" id="BAAAYL010000001">
    <property type="protein sequence ID" value="GAA3371425.1"/>
    <property type="molecule type" value="Genomic_DNA"/>
</dbReference>
<dbReference type="Proteomes" id="UP001499990">
    <property type="component" value="Unassembled WGS sequence"/>
</dbReference>
<dbReference type="Pfam" id="PF01590">
    <property type="entry name" value="GAF"/>
    <property type="match status" value="1"/>
</dbReference>
<accession>A0ABP6S9C9</accession>
<evidence type="ECO:0000256" key="1">
    <source>
        <dbReference type="ARBA" id="ARBA00022801"/>
    </source>
</evidence>
<dbReference type="InterPro" id="IPR036457">
    <property type="entry name" value="PPM-type-like_dom_sf"/>
</dbReference>
<dbReference type="InterPro" id="IPR036890">
    <property type="entry name" value="HATPase_C_sf"/>
</dbReference>
<dbReference type="PANTHER" id="PTHR43156">
    <property type="entry name" value="STAGE II SPORULATION PROTEIN E-RELATED"/>
    <property type="match status" value="1"/>
</dbReference>
<dbReference type="CDD" id="cd16936">
    <property type="entry name" value="HATPase_RsbW-like"/>
    <property type="match status" value="1"/>
</dbReference>
<dbReference type="SUPFAM" id="SSF55781">
    <property type="entry name" value="GAF domain-like"/>
    <property type="match status" value="1"/>
</dbReference>
<feature type="compositionally biased region" description="Basic and acidic residues" evidence="2">
    <location>
        <begin position="1"/>
        <end position="11"/>
    </location>
</feature>
<proteinExistence type="predicted"/>
<protein>
    <recommendedName>
        <fullName evidence="3">PPM-type phosphatase domain-containing protein</fullName>
    </recommendedName>
</protein>
<evidence type="ECO:0000313" key="5">
    <source>
        <dbReference type="Proteomes" id="UP001499990"/>
    </source>
</evidence>
<feature type="domain" description="PPM-type phosphatase" evidence="3">
    <location>
        <begin position="351"/>
        <end position="590"/>
    </location>
</feature>
<dbReference type="SUPFAM" id="SSF81606">
    <property type="entry name" value="PP2C-like"/>
    <property type="match status" value="1"/>
</dbReference>
<evidence type="ECO:0000259" key="3">
    <source>
        <dbReference type="SMART" id="SM00331"/>
    </source>
</evidence>
<dbReference type="PANTHER" id="PTHR43156:SF2">
    <property type="entry name" value="STAGE II SPORULATION PROTEIN E"/>
    <property type="match status" value="1"/>
</dbReference>
<organism evidence="4 5">
    <name type="scientific">Streptomyces sannanensis</name>
    <dbReference type="NCBI Taxonomy" id="285536"/>
    <lineage>
        <taxon>Bacteria</taxon>
        <taxon>Bacillati</taxon>
        <taxon>Actinomycetota</taxon>
        <taxon>Actinomycetes</taxon>
        <taxon>Kitasatosporales</taxon>
        <taxon>Streptomycetaceae</taxon>
        <taxon>Streptomyces</taxon>
    </lineage>
</organism>
<dbReference type="Gene3D" id="3.30.450.40">
    <property type="match status" value="1"/>
</dbReference>
<dbReference type="InterPro" id="IPR001932">
    <property type="entry name" value="PPM-type_phosphatase-like_dom"/>
</dbReference>
<dbReference type="Pfam" id="PF07228">
    <property type="entry name" value="SpoIIE"/>
    <property type="match status" value="1"/>
</dbReference>
<keyword evidence="1" id="KW-0378">Hydrolase</keyword>
<dbReference type="RefSeq" id="WP_345036130.1">
    <property type="nucleotide sequence ID" value="NZ_BAAAYL010000001.1"/>
</dbReference>
<dbReference type="SUPFAM" id="SSF55874">
    <property type="entry name" value="ATPase domain of HSP90 chaperone/DNA topoisomerase II/histidine kinase"/>
    <property type="match status" value="1"/>
</dbReference>
<reference evidence="5" key="1">
    <citation type="journal article" date="2019" name="Int. J. Syst. Evol. Microbiol.">
        <title>The Global Catalogue of Microorganisms (GCM) 10K type strain sequencing project: providing services to taxonomists for standard genome sequencing and annotation.</title>
        <authorList>
            <consortium name="The Broad Institute Genomics Platform"/>
            <consortium name="The Broad Institute Genome Sequencing Center for Infectious Disease"/>
            <person name="Wu L."/>
            <person name="Ma J."/>
        </authorList>
    </citation>
    <scope>NUCLEOTIDE SEQUENCE [LARGE SCALE GENOMIC DNA]</scope>
    <source>
        <strain evidence="5">JCM 9651</strain>
    </source>
</reference>
<dbReference type="InterPro" id="IPR052016">
    <property type="entry name" value="Bact_Sigma-Reg"/>
</dbReference>
<gene>
    <name evidence="4" type="ORF">GCM10020367_22030</name>
</gene>
<dbReference type="InterPro" id="IPR003594">
    <property type="entry name" value="HATPase_dom"/>
</dbReference>
<dbReference type="Pfam" id="PF13581">
    <property type="entry name" value="HATPase_c_2"/>
    <property type="match status" value="1"/>
</dbReference>
<dbReference type="InterPro" id="IPR003018">
    <property type="entry name" value="GAF"/>
</dbReference>
<sequence length="591" mass="62050">MGSIPEQRETALRSPTVSRDSDRAVRLPGSPLAPAAARGFVRDVLTESAECCGGRLVDDAVILVNELVTNAVVHAGTAVELLLRLEDAAVVVEVSDHHPSRGVHPAEYGRGLHLVAALAESWGITYRSGLKTVWARIPVDADTAGIPAPAPAPRRSVRGGEPEWGSRGALSFLAEASELLAGQLDEDMIAALAGQLLVPRLADWCAVWLDPDGAVRGIGPRLSGVWHVCEAANEPLRAVLEKEPPAVDDAARGGPVPVSWPRTGTPGERHGAALACRLVVGGRQLGTLLLGRAGPFPEPPFPDEVTGLIEDFARRVGLAIGAARQYTRQATISRVLQRGLLPSQVAEIPGVDRALVYEPTGEGLAGGDFYDLFPGPGGRWCFALGDVQGSGPEAAVVTGLARPWLRLLAREGYQVAEVLDRLNQLLVDDATEAAEAAAHLVATAGGQDVPDSPQPRFLSLLYGELVPQPSGGVRCTLASAGHPLPLLLRPDGTVQAAAAPQMLLGVVGDTAYESEAFELAEGDTLLCVTDGVTERRSGERMFDDRDGLAAALADCAGLGAQDVAERIRQAVHDFADEPPGDDLALLVLQAR</sequence>
<comment type="caution">
    <text evidence="4">The sequence shown here is derived from an EMBL/GenBank/DDBJ whole genome shotgun (WGS) entry which is preliminary data.</text>
</comment>
<feature type="region of interest" description="Disordered" evidence="2">
    <location>
        <begin position="1"/>
        <end position="28"/>
    </location>
</feature>
<dbReference type="Gene3D" id="3.30.565.10">
    <property type="entry name" value="Histidine kinase-like ATPase, C-terminal domain"/>
    <property type="match status" value="1"/>
</dbReference>
<evidence type="ECO:0000313" key="4">
    <source>
        <dbReference type="EMBL" id="GAA3371425.1"/>
    </source>
</evidence>